<gene>
    <name evidence="2" type="ORF">NUU61_002372</name>
</gene>
<dbReference type="RefSeq" id="XP_056514021.1">
    <property type="nucleotide sequence ID" value="XM_056652954.1"/>
</dbReference>
<dbReference type="OrthoDB" id="4524287at2759"/>
<keyword evidence="3" id="KW-1185">Reference proteome</keyword>
<feature type="region of interest" description="Disordered" evidence="1">
    <location>
        <begin position="1"/>
        <end position="35"/>
    </location>
</feature>
<accession>A0A9W9FRG0</accession>
<evidence type="ECO:0000313" key="3">
    <source>
        <dbReference type="Proteomes" id="UP001141434"/>
    </source>
</evidence>
<dbReference type="GeneID" id="81392122"/>
<evidence type="ECO:0008006" key="4">
    <source>
        <dbReference type="Google" id="ProtNLM"/>
    </source>
</evidence>
<sequence length="356" mass="38598">MAPLTNQITVLPNPAVDDNPRDIPGSPGSVRSSHKHLKFGVTGNRQLSLQIYSTTNTNHPTGYVDNNAPTGTIHEPGTLAGAVQNKIAVVYGIASSGSGETGNVGICKLSPYYNPIASDDGKGPIQTNLWSLTACDNRDQRNWIFFLRKEGTDQDSKIVLVQLVIDELDQAAVTPLKVPTTIGAKSRLTSFYEKIPFVFFVHEGKRRGIYYINSTQAEIGESHPFRLQSPATGTDGENTAIPIRNTNSVIESSPLAIVTNVSTHKNNQVFLQLTLYYVDNNGFLSYVLGTLEKDQITWLDAGETLENIEVDQTSSLCAINGADGKTHYIYLVPDGGAAGAYKVFTTTPWQVSPPPS</sequence>
<evidence type="ECO:0000313" key="2">
    <source>
        <dbReference type="EMBL" id="KAJ5105025.1"/>
    </source>
</evidence>
<feature type="compositionally biased region" description="Polar residues" evidence="1">
    <location>
        <begin position="1"/>
        <end position="10"/>
    </location>
</feature>
<dbReference type="EMBL" id="JAPMSZ010000004">
    <property type="protein sequence ID" value="KAJ5105025.1"/>
    <property type="molecule type" value="Genomic_DNA"/>
</dbReference>
<dbReference type="Gene3D" id="2.120.10.70">
    <property type="entry name" value="Fucose-specific lectin"/>
    <property type="match status" value="1"/>
</dbReference>
<protein>
    <recommendedName>
        <fullName evidence="4">Fucose-specific lectin</fullName>
    </recommendedName>
</protein>
<evidence type="ECO:0000256" key="1">
    <source>
        <dbReference type="SAM" id="MobiDB-lite"/>
    </source>
</evidence>
<proteinExistence type="predicted"/>
<name>A0A9W9FRG0_9EURO</name>
<organism evidence="2 3">
    <name type="scientific">Penicillium alfredii</name>
    <dbReference type="NCBI Taxonomy" id="1506179"/>
    <lineage>
        <taxon>Eukaryota</taxon>
        <taxon>Fungi</taxon>
        <taxon>Dikarya</taxon>
        <taxon>Ascomycota</taxon>
        <taxon>Pezizomycotina</taxon>
        <taxon>Eurotiomycetes</taxon>
        <taxon>Eurotiomycetidae</taxon>
        <taxon>Eurotiales</taxon>
        <taxon>Aspergillaceae</taxon>
        <taxon>Penicillium</taxon>
    </lineage>
</organism>
<dbReference type="Proteomes" id="UP001141434">
    <property type="component" value="Unassembled WGS sequence"/>
</dbReference>
<reference evidence="2" key="2">
    <citation type="journal article" date="2023" name="IMA Fungus">
        <title>Comparative genomic study of the Penicillium genus elucidates a diverse pangenome and 15 lateral gene transfer events.</title>
        <authorList>
            <person name="Petersen C."/>
            <person name="Sorensen T."/>
            <person name="Nielsen M.R."/>
            <person name="Sondergaard T.E."/>
            <person name="Sorensen J.L."/>
            <person name="Fitzpatrick D.A."/>
            <person name="Frisvad J.C."/>
            <person name="Nielsen K.L."/>
        </authorList>
    </citation>
    <scope>NUCLEOTIDE SEQUENCE</scope>
    <source>
        <strain evidence="2">IBT 34128</strain>
    </source>
</reference>
<dbReference type="AlphaFoldDB" id="A0A9W9FRG0"/>
<comment type="caution">
    <text evidence="2">The sequence shown here is derived from an EMBL/GenBank/DDBJ whole genome shotgun (WGS) entry which is preliminary data.</text>
</comment>
<reference evidence="2" key="1">
    <citation type="submission" date="2022-11" db="EMBL/GenBank/DDBJ databases">
        <authorList>
            <person name="Petersen C."/>
        </authorList>
    </citation>
    <scope>NUCLEOTIDE SEQUENCE</scope>
    <source>
        <strain evidence="2">IBT 34128</strain>
    </source>
</reference>